<keyword evidence="2" id="KW-1133">Transmembrane helix</keyword>
<keyword evidence="2" id="KW-0812">Transmembrane</keyword>
<evidence type="ECO:0000256" key="2">
    <source>
        <dbReference type="SAM" id="Phobius"/>
    </source>
</evidence>
<protein>
    <submittedName>
        <fullName evidence="3">Uncharacterized protein</fullName>
    </submittedName>
</protein>
<evidence type="ECO:0000313" key="4">
    <source>
        <dbReference type="Proteomes" id="UP000887116"/>
    </source>
</evidence>
<sequence length="371" mass="41253">MHRFELKHIAELLWKGSTTKEERIPIISKDIKVPDSGSIAKESSMNEMSDSKSYNQKPVAPRDDSCEQKQGADLPKMTLLRKLCFFLSLNGGVVYVAALLWWIPCRHPLCAAPQNWTMNLSDHTLTTNMETKSTKLSSSVFFGFSDESGGKLTSLSVMNGSVHWNRTTENILRNVFCDLNTFGAGNGDVPDCIVTAYNYIGAFNASTGNTLWERNITNPSDQTVRIVTSAMNTSKGSYIIAVSDEYLVSFHSKNGTLVSVSEIPCSWTVDMKLVGPWQCDGNDTQWTLICELGDSVEVWTFREAEVLSPSEEPEELNDVGFNLLFSRGKYPRKTGLEHIYSPLVLPYENFQLASLGNAADLRSIGGEIKFL</sequence>
<dbReference type="EMBL" id="BMAO01000257">
    <property type="protein sequence ID" value="GFQ65550.1"/>
    <property type="molecule type" value="Genomic_DNA"/>
</dbReference>
<evidence type="ECO:0000256" key="1">
    <source>
        <dbReference type="SAM" id="MobiDB-lite"/>
    </source>
</evidence>
<dbReference type="InterPro" id="IPR015943">
    <property type="entry name" value="WD40/YVTN_repeat-like_dom_sf"/>
</dbReference>
<feature type="transmembrane region" description="Helical" evidence="2">
    <location>
        <begin position="83"/>
        <end position="103"/>
    </location>
</feature>
<dbReference type="Gene3D" id="2.130.10.10">
    <property type="entry name" value="YVTN repeat-like/Quinoprotein amine dehydrogenase"/>
    <property type="match status" value="1"/>
</dbReference>
<dbReference type="OrthoDB" id="6430425at2759"/>
<keyword evidence="2" id="KW-0472">Membrane</keyword>
<keyword evidence="4" id="KW-1185">Reference proteome</keyword>
<organism evidence="3 4">
    <name type="scientific">Trichonephila clavata</name>
    <name type="common">Joro spider</name>
    <name type="synonym">Nephila clavata</name>
    <dbReference type="NCBI Taxonomy" id="2740835"/>
    <lineage>
        <taxon>Eukaryota</taxon>
        <taxon>Metazoa</taxon>
        <taxon>Ecdysozoa</taxon>
        <taxon>Arthropoda</taxon>
        <taxon>Chelicerata</taxon>
        <taxon>Arachnida</taxon>
        <taxon>Araneae</taxon>
        <taxon>Araneomorphae</taxon>
        <taxon>Entelegynae</taxon>
        <taxon>Araneoidea</taxon>
        <taxon>Nephilidae</taxon>
        <taxon>Trichonephila</taxon>
    </lineage>
</organism>
<name>A0A8X6HUM2_TRICU</name>
<accession>A0A8X6HUM2</accession>
<evidence type="ECO:0000313" key="3">
    <source>
        <dbReference type="EMBL" id="GFQ65550.1"/>
    </source>
</evidence>
<proteinExistence type="predicted"/>
<feature type="compositionally biased region" description="Polar residues" evidence="1">
    <location>
        <begin position="41"/>
        <end position="56"/>
    </location>
</feature>
<gene>
    <name evidence="3" type="primary">AVEN_106935_1</name>
    <name evidence="3" type="ORF">TNCT_502501</name>
</gene>
<reference evidence="3" key="1">
    <citation type="submission" date="2020-07" db="EMBL/GenBank/DDBJ databases">
        <title>Multicomponent nature underlies the extraordinary mechanical properties of spider dragline silk.</title>
        <authorList>
            <person name="Kono N."/>
            <person name="Nakamura H."/>
            <person name="Mori M."/>
            <person name="Yoshida Y."/>
            <person name="Ohtoshi R."/>
            <person name="Malay A.D."/>
            <person name="Moran D.A.P."/>
            <person name="Tomita M."/>
            <person name="Numata K."/>
            <person name="Arakawa K."/>
        </authorList>
    </citation>
    <scope>NUCLEOTIDE SEQUENCE</scope>
</reference>
<comment type="caution">
    <text evidence="3">The sequence shown here is derived from an EMBL/GenBank/DDBJ whole genome shotgun (WGS) entry which is preliminary data.</text>
</comment>
<dbReference type="AlphaFoldDB" id="A0A8X6HUM2"/>
<dbReference type="SUPFAM" id="SSF50998">
    <property type="entry name" value="Quinoprotein alcohol dehydrogenase-like"/>
    <property type="match status" value="1"/>
</dbReference>
<dbReference type="Proteomes" id="UP000887116">
    <property type="component" value="Unassembled WGS sequence"/>
</dbReference>
<feature type="region of interest" description="Disordered" evidence="1">
    <location>
        <begin position="36"/>
        <end position="69"/>
    </location>
</feature>
<dbReference type="InterPro" id="IPR011047">
    <property type="entry name" value="Quinoprotein_ADH-like_sf"/>
</dbReference>